<dbReference type="InterPro" id="IPR013783">
    <property type="entry name" value="Ig-like_fold"/>
</dbReference>
<dbReference type="GO" id="GO:0003007">
    <property type="term" value="P:heart morphogenesis"/>
    <property type="evidence" value="ECO:0007669"/>
    <property type="project" value="UniProtKB-ARBA"/>
</dbReference>
<evidence type="ECO:0000313" key="4">
    <source>
        <dbReference type="Ensembl" id="ENSVKKP00000011598.1"/>
    </source>
</evidence>
<dbReference type="PANTHER" id="PTHR13817">
    <property type="entry name" value="TITIN"/>
    <property type="match status" value="1"/>
</dbReference>
<feature type="domain" description="Ig-like" evidence="3">
    <location>
        <begin position="38"/>
        <end position="126"/>
    </location>
</feature>
<reference evidence="4" key="1">
    <citation type="submission" date="2025-08" db="UniProtKB">
        <authorList>
            <consortium name="Ensembl"/>
        </authorList>
    </citation>
    <scope>IDENTIFICATION</scope>
</reference>
<evidence type="ECO:0000313" key="5">
    <source>
        <dbReference type="Proteomes" id="UP000694545"/>
    </source>
</evidence>
<organism evidence="4 5">
    <name type="scientific">Varanus komodoensis</name>
    <name type="common">Komodo dragon</name>
    <dbReference type="NCBI Taxonomy" id="61221"/>
    <lineage>
        <taxon>Eukaryota</taxon>
        <taxon>Metazoa</taxon>
        <taxon>Chordata</taxon>
        <taxon>Craniata</taxon>
        <taxon>Vertebrata</taxon>
        <taxon>Euteleostomi</taxon>
        <taxon>Lepidosauria</taxon>
        <taxon>Squamata</taxon>
        <taxon>Bifurcata</taxon>
        <taxon>Unidentata</taxon>
        <taxon>Episquamata</taxon>
        <taxon>Toxicofera</taxon>
        <taxon>Anguimorpha</taxon>
        <taxon>Paleoanguimorpha</taxon>
        <taxon>Varanoidea</taxon>
        <taxon>Varanidae</taxon>
        <taxon>Varanus</taxon>
    </lineage>
</organism>
<dbReference type="InterPro" id="IPR007110">
    <property type="entry name" value="Ig-like_dom"/>
</dbReference>
<keyword evidence="2" id="KW-0393">Immunoglobulin domain</keyword>
<dbReference type="FunFam" id="2.60.40.10:FF:000107">
    <property type="entry name" value="Myosin, light chain kinase a"/>
    <property type="match status" value="1"/>
</dbReference>
<dbReference type="SMART" id="SM00408">
    <property type="entry name" value="IGc2"/>
    <property type="match status" value="3"/>
</dbReference>
<dbReference type="InterPro" id="IPR003598">
    <property type="entry name" value="Ig_sub2"/>
</dbReference>
<keyword evidence="5" id="KW-1185">Reference proteome</keyword>
<keyword evidence="1" id="KW-0677">Repeat</keyword>
<protein>
    <recommendedName>
        <fullName evidence="3">Ig-like domain-containing protein</fullName>
    </recommendedName>
</protein>
<dbReference type="AlphaFoldDB" id="A0A8D2JA40"/>
<dbReference type="Proteomes" id="UP000694545">
    <property type="component" value="Unplaced"/>
</dbReference>
<feature type="domain" description="Ig-like" evidence="3">
    <location>
        <begin position="245"/>
        <end position="320"/>
    </location>
</feature>
<feature type="domain" description="Ig-like" evidence="3">
    <location>
        <begin position="131"/>
        <end position="232"/>
    </location>
</feature>
<dbReference type="FunFam" id="2.60.40.10:FF:000022">
    <property type="entry name" value="Cardiac titin"/>
    <property type="match status" value="2"/>
</dbReference>
<dbReference type="InterPro" id="IPR036179">
    <property type="entry name" value="Ig-like_dom_sf"/>
</dbReference>
<sequence>MVTAFLLPSFFGADRKIAIRLANPMSILPLSFAEAFPPTFLTRPESITTFVGKNARFFCTVSGTPVIETVWQKDGSTISSTERSRISASDNKHSLEIARLTVNDRGIYTCKASNKFGADICQMELAIIDKPRFIKELQSVQSAVNKKIRLEYVTALAGDTVFLQAVVRGSTPISVTWMKGKDIINEDNKVKITFENGLATLQISDVQISSGGKYTCLAENDAGSQTCFGQLAVKGQKPSPVDTLKGTEVSLECEISGTPPFDVTWYKDKRQIRTSKKYKVTAKNYHASVHILNVEAADIGEYQCKAQNDVGSDTCICTVKLKGKFCLLDFRLIYTMQYGSEGTMPKGSWKSRHFTSSLLLKDVARLTLTPILQLRKTIWL</sequence>
<dbReference type="SUPFAM" id="SSF48726">
    <property type="entry name" value="Immunoglobulin"/>
    <property type="match status" value="3"/>
</dbReference>
<dbReference type="OMA" id="NIEMECH"/>
<dbReference type="InterPro" id="IPR013098">
    <property type="entry name" value="Ig_I-set"/>
</dbReference>
<dbReference type="PROSITE" id="PS50835">
    <property type="entry name" value="IG_LIKE"/>
    <property type="match status" value="3"/>
</dbReference>
<evidence type="ECO:0000259" key="3">
    <source>
        <dbReference type="PROSITE" id="PS50835"/>
    </source>
</evidence>
<dbReference type="Ensembl" id="ENSVKKT00000011876.1">
    <property type="protein sequence ID" value="ENSVKKP00000011598.1"/>
    <property type="gene ID" value="ENSVKKG00000008084.1"/>
</dbReference>
<accession>A0A8D2JA40</accession>
<evidence type="ECO:0000256" key="2">
    <source>
        <dbReference type="ARBA" id="ARBA00023319"/>
    </source>
</evidence>
<dbReference type="SMART" id="SM00409">
    <property type="entry name" value="IG"/>
    <property type="match status" value="3"/>
</dbReference>
<evidence type="ECO:0000256" key="1">
    <source>
        <dbReference type="ARBA" id="ARBA00022737"/>
    </source>
</evidence>
<dbReference type="InterPro" id="IPR050964">
    <property type="entry name" value="Striated_Muscle_Regulatory"/>
</dbReference>
<dbReference type="GO" id="GO:0055013">
    <property type="term" value="P:cardiac muscle cell development"/>
    <property type="evidence" value="ECO:0007669"/>
    <property type="project" value="UniProtKB-ARBA"/>
</dbReference>
<reference evidence="4" key="2">
    <citation type="submission" date="2025-09" db="UniProtKB">
        <authorList>
            <consortium name="Ensembl"/>
        </authorList>
    </citation>
    <scope>IDENTIFICATION</scope>
</reference>
<dbReference type="Gene3D" id="2.60.40.10">
    <property type="entry name" value="Immunoglobulins"/>
    <property type="match status" value="3"/>
</dbReference>
<dbReference type="CDD" id="cd00096">
    <property type="entry name" value="Ig"/>
    <property type="match status" value="2"/>
</dbReference>
<dbReference type="PANTHER" id="PTHR13817:SF166">
    <property type="entry name" value="NEURONAL IGCAM-RELATED"/>
    <property type="match status" value="1"/>
</dbReference>
<dbReference type="Pfam" id="PF07679">
    <property type="entry name" value="I-set"/>
    <property type="match status" value="3"/>
</dbReference>
<dbReference type="InterPro" id="IPR003599">
    <property type="entry name" value="Ig_sub"/>
</dbReference>
<name>A0A8D2JA40_VARKO</name>
<proteinExistence type="predicted"/>